<organism evidence="2 3">
    <name type="scientific">Candidatus Raymondbacteria bacterium RIFOXYD12_FULL_49_13</name>
    <dbReference type="NCBI Taxonomy" id="1817890"/>
    <lineage>
        <taxon>Bacteria</taxon>
        <taxon>Raymondiibacteriota</taxon>
    </lineage>
</organism>
<evidence type="ECO:0000313" key="3">
    <source>
        <dbReference type="Proteomes" id="UP000179243"/>
    </source>
</evidence>
<keyword evidence="1" id="KW-0472">Membrane</keyword>
<gene>
    <name evidence="2" type="ORF">A2519_12530</name>
</gene>
<keyword evidence="1" id="KW-0812">Transmembrane</keyword>
<dbReference type="EMBL" id="MFYX01000159">
    <property type="protein sequence ID" value="OGJ99767.1"/>
    <property type="molecule type" value="Genomic_DNA"/>
</dbReference>
<keyword evidence="1" id="KW-1133">Transmembrane helix</keyword>
<dbReference type="Proteomes" id="UP000179243">
    <property type="component" value="Unassembled WGS sequence"/>
</dbReference>
<dbReference type="AlphaFoldDB" id="A0A1F7EZG6"/>
<sequence>MSIFETLMLVCFGAAWPFSIYRSYTSRSTKGKSLLFLIILLFGYVSGITHKLLYSFDLVIILYVLNLIMVCIDTLLYFRNARIEKQRQDA</sequence>
<comment type="caution">
    <text evidence="2">The sequence shown here is derived from an EMBL/GenBank/DDBJ whole genome shotgun (WGS) entry which is preliminary data.</text>
</comment>
<feature type="transmembrane region" description="Helical" evidence="1">
    <location>
        <begin position="34"/>
        <end position="54"/>
    </location>
</feature>
<evidence type="ECO:0000256" key="1">
    <source>
        <dbReference type="SAM" id="Phobius"/>
    </source>
</evidence>
<evidence type="ECO:0008006" key="4">
    <source>
        <dbReference type="Google" id="ProtNLM"/>
    </source>
</evidence>
<proteinExistence type="predicted"/>
<feature type="transmembrane region" description="Helical" evidence="1">
    <location>
        <begin position="6"/>
        <end position="22"/>
    </location>
</feature>
<name>A0A1F7EZG6_UNCRA</name>
<protein>
    <recommendedName>
        <fullName evidence="4">PQ-loop repeat-containing protein</fullName>
    </recommendedName>
</protein>
<dbReference type="Gene3D" id="1.20.1280.290">
    <property type="match status" value="1"/>
</dbReference>
<reference evidence="2 3" key="1">
    <citation type="journal article" date="2016" name="Nat. Commun.">
        <title>Thousands of microbial genomes shed light on interconnected biogeochemical processes in an aquifer system.</title>
        <authorList>
            <person name="Anantharaman K."/>
            <person name="Brown C.T."/>
            <person name="Hug L.A."/>
            <person name="Sharon I."/>
            <person name="Castelle C.J."/>
            <person name="Probst A.J."/>
            <person name="Thomas B.C."/>
            <person name="Singh A."/>
            <person name="Wilkins M.J."/>
            <person name="Karaoz U."/>
            <person name="Brodie E.L."/>
            <person name="Williams K.H."/>
            <person name="Hubbard S.S."/>
            <person name="Banfield J.F."/>
        </authorList>
    </citation>
    <scope>NUCLEOTIDE SEQUENCE [LARGE SCALE GENOMIC DNA]</scope>
</reference>
<feature type="transmembrane region" description="Helical" evidence="1">
    <location>
        <begin position="60"/>
        <end position="78"/>
    </location>
</feature>
<evidence type="ECO:0000313" key="2">
    <source>
        <dbReference type="EMBL" id="OGJ99767.1"/>
    </source>
</evidence>
<accession>A0A1F7EZG6</accession>